<dbReference type="AlphaFoldDB" id="A0A4R6SKQ8"/>
<keyword evidence="3" id="KW-1185">Reference proteome</keyword>
<keyword evidence="1" id="KW-0472">Membrane</keyword>
<dbReference type="Proteomes" id="UP000295444">
    <property type="component" value="Unassembled WGS sequence"/>
</dbReference>
<reference evidence="2 3" key="1">
    <citation type="submission" date="2019-03" db="EMBL/GenBank/DDBJ databases">
        <title>Genomic Encyclopedia of Type Strains, Phase IV (KMG-IV): sequencing the most valuable type-strain genomes for metagenomic binning, comparative biology and taxonomic classification.</title>
        <authorList>
            <person name="Goeker M."/>
        </authorList>
    </citation>
    <scope>NUCLEOTIDE SEQUENCE [LARGE SCALE GENOMIC DNA]</scope>
    <source>
        <strain evidence="2 3">DSM 45361</strain>
    </source>
</reference>
<sequence length="124" mass="13280">MIVIQFLLILAVLLLLVFFLRHHGTTRAAAGVKIGFALFLIFGAVAVLAPGAVTDLAKIVGVGRGADLVMYGLVVAFGFATINTYLRFKELELRYARLARAIALRSAESPSPGDTDHDGTLHQS</sequence>
<comment type="caution">
    <text evidence="2">The sequence shown here is derived from an EMBL/GenBank/DDBJ whole genome shotgun (WGS) entry which is preliminary data.</text>
</comment>
<keyword evidence="1" id="KW-1133">Transmembrane helix</keyword>
<dbReference type="EMBL" id="SNXZ01000001">
    <property type="protein sequence ID" value="TDQ05006.1"/>
    <property type="molecule type" value="Genomic_DNA"/>
</dbReference>
<proteinExistence type="predicted"/>
<organism evidence="2 3">
    <name type="scientific">Labedaea rhizosphaerae</name>
    <dbReference type="NCBI Taxonomy" id="598644"/>
    <lineage>
        <taxon>Bacteria</taxon>
        <taxon>Bacillati</taxon>
        <taxon>Actinomycetota</taxon>
        <taxon>Actinomycetes</taxon>
        <taxon>Pseudonocardiales</taxon>
        <taxon>Pseudonocardiaceae</taxon>
        <taxon>Labedaea</taxon>
    </lineage>
</organism>
<evidence type="ECO:0000313" key="2">
    <source>
        <dbReference type="EMBL" id="TDQ05006.1"/>
    </source>
</evidence>
<dbReference type="OrthoDB" id="8904808at2"/>
<evidence type="ECO:0008006" key="4">
    <source>
        <dbReference type="Google" id="ProtNLM"/>
    </source>
</evidence>
<evidence type="ECO:0000256" key="1">
    <source>
        <dbReference type="SAM" id="Phobius"/>
    </source>
</evidence>
<dbReference type="Pfam" id="PF10066">
    <property type="entry name" value="DUF2304"/>
    <property type="match status" value="1"/>
</dbReference>
<evidence type="ECO:0000313" key="3">
    <source>
        <dbReference type="Proteomes" id="UP000295444"/>
    </source>
</evidence>
<feature type="transmembrane region" description="Helical" evidence="1">
    <location>
        <begin position="38"/>
        <end position="56"/>
    </location>
</feature>
<dbReference type="InterPro" id="IPR019277">
    <property type="entry name" value="DUF2304"/>
</dbReference>
<name>A0A4R6SKQ8_LABRH</name>
<accession>A0A4R6SKQ8</accession>
<gene>
    <name evidence="2" type="ORF">EV186_101970</name>
</gene>
<feature type="transmembrane region" description="Helical" evidence="1">
    <location>
        <begin position="68"/>
        <end position="88"/>
    </location>
</feature>
<keyword evidence="1" id="KW-0812">Transmembrane</keyword>
<dbReference type="RefSeq" id="WP_133847831.1">
    <property type="nucleotide sequence ID" value="NZ_SNXZ01000001.1"/>
</dbReference>
<protein>
    <recommendedName>
        <fullName evidence="4">DUF2304 domain-containing protein</fullName>
    </recommendedName>
</protein>